<comment type="subcellular location">
    <subcellularLocation>
        <location evidence="1">Membrane</location>
        <topology evidence="1">Multi-pass membrane protein</topology>
    </subcellularLocation>
</comment>
<evidence type="ECO:0000256" key="3">
    <source>
        <dbReference type="ARBA" id="ARBA00022989"/>
    </source>
</evidence>
<dbReference type="PANTHER" id="PTHR23507">
    <property type="entry name" value="ZGC:174356"/>
    <property type="match status" value="1"/>
</dbReference>
<sequence>MTFGLVVFKMLFKFRDTLIIVFAITSMGLCVLWIGLATASWMIYASLAPGSLHGLLNPLTYTFMSCIVEPDEIGKAFAISSIAQKLAGFAQTAVLQNIYIATVDWYQGFVWILMSVISLSAAVIYLLVHIVAKMERIGS</sequence>
<protein>
    <recommendedName>
        <fullName evidence="8">Major facilitator superfamily (MFS) profile domain-containing protein</fullName>
    </recommendedName>
</protein>
<dbReference type="PANTHER" id="PTHR23507:SF11">
    <property type="entry name" value="SOLUTE CARRIER FAMILY RELATED"/>
    <property type="match status" value="1"/>
</dbReference>
<evidence type="ECO:0000256" key="5">
    <source>
        <dbReference type="SAM" id="Phobius"/>
    </source>
</evidence>
<keyword evidence="3 5" id="KW-1133">Transmembrane helix</keyword>
<dbReference type="SUPFAM" id="SSF103473">
    <property type="entry name" value="MFS general substrate transporter"/>
    <property type="match status" value="1"/>
</dbReference>
<gene>
    <name evidence="6" type="ORF">WR25_14543</name>
</gene>
<evidence type="ECO:0000313" key="7">
    <source>
        <dbReference type="Proteomes" id="UP000218231"/>
    </source>
</evidence>
<dbReference type="EMBL" id="LIAE01007195">
    <property type="protein sequence ID" value="PAV81175.1"/>
    <property type="molecule type" value="Genomic_DNA"/>
</dbReference>
<dbReference type="GO" id="GO:0016020">
    <property type="term" value="C:membrane"/>
    <property type="evidence" value="ECO:0007669"/>
    <property type="project" value="UniProtKB-SubCell"/>
</dbReference>
<organism evidence="6 7">
    <name type="scientific">Diploscapter pachys</name>
    <dbReference type="NCBI Taxonomy" id="2018661"/>
    <lineage>
        <taxon>Eukaryota</taxon>
        <taxon>Metazoa</taxon>
        <taxon>Ecdysozoa</taxon>
        <taxon>Nematoda</taxon>
        <taxon>Chromadorea</taxon>
        <taxon>Rhabditida</taxon>
        <taxon>Rhabditina</taxon>
        <taxon>Rhabditomorpha</taxon>
        <taxon>Rhabditoidea</taxon>
        <taxon>Rhabditidae</taxon>
        <taxon>Diploscapter</taxon>
    </lineage>
</organism>
<evidence type="ECO:0000256" key="4">
    <source>
        <dbReference type="ARBA" id="ARBA00023136"/>
    </source>
</evidence>
<dbReference type="Proteomes" id="UP000218231">
    <property type="component" value="Unassembled WGS sequence"/>
</dbReference>
<keyword evidence="4 5" id="KW-0472">Membrane</keyword>
<evidence type="ECO:0000256" key="1">
    <source>
        <dbReference type="ARBA" id="ARBA00004141"/>
    </source>
</evidence>
<feature type="transmembrane region" description="Helical" evidence="5">
    <location>
        <begin position="18"/>
        <end position="44"/>
    </location>
</feature>
<evidence type="ECO:0000256" key="2">
    <source>
        <dbReference type="ARBA" id="ARBA00022692"/>
    </source>
</evidence>
<evidence type="ECO:0000313" key="6">
    <source>
        <dbReference type="EMBL" id="PAV81175.1"/>
    </source>
</evidence>
<name>A0A2A2L503_9BILA</name>
<feature type="transmembrane region" description="Helical" evidence="5">
    <location>
        <begin position="109"/>
        <end position="132"/>
    </location>
</feature>
<keyword evidence="2 5" id="KW-0812">Transmembrane</keyword>
<dbReference type="OrthoDB" id="3026777at2759"/>
<reference evidence="6 7" key="1">
    <citation type="journal article" date="2017" name="Curr. Biol.">
        <title>Genome architecture and evolution of a unichromosomal asexual nematode.</title>
        <authorList>
            <person name="Fradin H."/>
            <person name="Zegar C."/>
            <person name="Gutwein M."/>
            <person name="Lucas J."/>
            <person name="Kovtun M."/>
            <person name="Corcoran D."/>
            <person name="Baugh L.R."/>
            <person name="Kiontke K."/>
            <person name="Gunsalus K."/>
            <person name="Fitch D.H."/>
            <person name="Piano F."/>
        </authorList>
    </citation>
    <scope>NUCLEOTIDE SEQUENCE [LARGE SCALE GENOMIC DNA]</scope>
    <source>
        <strain evidence="6">PF1309</strain>
    </source>
</reference>
<accession>A0A2A2L503</accession>
<comment type="caution">
    <text evidence="6">The sequence shown here is derived from an EMBL/GenBank/DDBJ whole genome shotgun (WGS) entry which is preliminary data.</text>
</comment>
<dbReference type="GO" id="GO:0022857">
    <property type="term" value="F:transmembrane transporter activity"/>
    <property type="evidence" value="ECO:0007669"/>
    <property type="project" value="TreeGrafter"/>
</dbReference>
<evidence type="ECO:0008006" key="8">
    <source>
        <dbReference type="Google" id="ProtNLM"/>
    </source>
</evidence>
<dbReference type="AlphaFoldDB" id="A0A2A2L503"/>
<keyword evidence="7" id="KW-1185">Reference proteome</keyword>
<dbReference type="InterPro" id="IPR036259">
    <property type="entry name" value="MFS_trans_sf"/>
</dbReference>
<dbReference type="Gene3D" id="1.20.1250.20">
    <property type="entry name" value="MFS general substrate transporter like domains"/>
    <property type="match status" value="1"/>
</dbReference>
<proteinExistence type="predicted"/>